<evidence type="ECO:0000256" key="3">
    <source>
        <dbReference type="ARBA" id="ARBA00023237"/>
    </source>
</evidence>
<evidence type="ECO:0000313" key="8">
    <source>
        <dbReference type="EMBL" id="RXZ66311.1"/>
    </source>
</evidence>
<feature type="compositionally biased region" description="Basic and acidic residues" evidence="4">
    <location>
        <begin position="4258"/>
        <end position="4273"/>
    </location>
</feature>
<keyword evidence="1" id="KW-0813">Transport</keyword>
<feature type="signal peptide" evidence="5">
    <location>
        <begin position="1"/>
        <end position="38"/>
    </location>
</feature>
<feature type="domain" description="Filamentous haemagglutinin FhaB/tRNA nuclease CdiA-like TPS" evidence="6">
    <location>
        <begin position="56"/>
        <end position="170"/>
    </location>
</feature>
<dbReference type="InterPro" id="IPR011662">
    <property type="entry name" value="Secretin/TonB_short_N"/>
</dbReference>
<dbReference type="InterPro" id="IPR050909">
    <property type="entry name" value="Bact_Autotransporter_VF"/>
</dbReference>
<dbReference type="PANTHER" id="PTHR12338:SF5">
    <property type="entry name" value="ANTIGEN 43-RELATED"/>
    <property type="match status" value="1"/>
</dbReference>
<evidence type="ECO:0000256" key="1">
    <source>
        <dbReference type="ARBA" id="ARBA00022448"/>
    </source>
</evidence>
<protein>
    <submittedName>
        <fullName evidence="8">Filamentous hemagglutinin N-terminal domain-containing protein</fullName>
    </submittedName>
</protein>
<keyword evidence="3" id="KW-0998">Cell outer membrane</keyword>
<feature type="chain" id="PRO_5020382967" evidence="5">
    <location>
        <begin position="39"/>
        <end position="4353"/>
    </location>
</feature>
<dbReference type="InterPro" id="IPR008638">
    <property type="entry name" value="FhaB/CdiA-like_TPS"/>
</dbReference>
<accession>A0A4Q2KSJ2</accession>
<dbReference type="EMBL" id="SDPV01000001">
    <property type="protein sequence ID" value="RXZ66311.1"/>
    <property type="molecule type" value="Genomic_DNA"/>
</dbReference>
<keyword evidence="5" id="KW-0732">Signal</keyword>
<organism evidence="8 9">
    <name type="scientific">Pelagerythrobacter rhizovicinus</name>
    <dbReference type="NCBI Taxonomy" id="2268576"/>
    <lineage>
        <taxon>Bacteria</taxon>
        <taxon>Pseudomonadati</taxon>
        <taxon>Pseudomonadota</taxon>
        <taxon>Alphaproteobacteria</taxon>
        <taxon>Sphingomonadales</taxon>
        <taxon>Erythrobacteraceae</taxon>
        <taxon>Pelagerythrobacter</taxon>
    </lineage>
</organism>
<evidence type="ECO:0000256" key="2">
    <source>
        <dbReference type="ARBA" id="ARBA00023136"/>
    </source>
</evidence>
<dbReference type="InterPro" id="IPR011050">
    <property type="entry name" value="Pectin_lyase_fold/virulence"/>
</dbReference>
<keyword evidence="9" id="KW-1185">Reference proteome</keyword>
<dbReference type="Gene3D" id="3.55.50.30">
    <property type="match status" value="1"/>
</dbReference>
<evidence type="ECO:0000313" key="9">
    <source>
        <dbReference type="Proteomes" id="UP000293623"/>
    </source>
</evidence>
<comment type="caution">
    <text evidence="8">The sequence shown here is derived from an EMBL/GenBank/DDBJ whole genome shotgun (WGS) entry which is preliminary data.</text>
</comment>
<evidence type="ECO:0000259" key="6">
    <source>
        <dbReference type="SMART" id="SM00912"/>
    </source>
</evidence>
<dbReference type="SMART" id="SM00965">
    <property type="entry name" value="STN"/>
    <property type="match status" value="1"/>
</dbReference>
<dbReference type="GO" id="GO:0019867">
    <property type="term" value="C:outer membrane"/>
    <property type="evidence" value="ECO:0007669"/>
    <property type="project" value="InterPro"/>
</dbReference>
<dbReference type="SUPFAM" id="SSF51126">
    <property type="entry name" value="Pectin lyase-like"/>
    <property type="match status" value="2"/>
</dbReference>
<feature type="region of interest" description="Disordered" evidence="4">
    <location>
        <begin position="4240"/>
        <end position="4273"/>
    </location>
</feature>
<evidence type="ECO:0000259" key="7">
    <source>
        <dbReference type="SMART" id="SM00965"/>
    </source>
</evidence>
<evidence type="ECO:0000256" key="4">
    <source>
        <dbReference type="SAM" id="MobiDB-lite"/>
    </source>
</evidence>
<dbReference type="InterPro" id="IPR021026">
    <property type="entry name" value="Filamn_hemagglutn_DUF3739"/>
</dbReference>
<dbReference type="Proteomes" id="UP000293623">
    <property type="component" value="Unassembled WGS sequence"/>
</dbReference>
<dbReference type="SMART" id="SM00912">
    <property type="entry name" value="Haemagg_act"/>
    <property type="match status" value="2"/>
</dbReference>
<dbReference type="Gene3D" id="2.160.20.10">
    <property type="entry name" value="Single-stranded right-handed beta-helix, Pectin lyase-like"/>
    <property type="match status" value="3"/>
</dbReference>
<dbReference type="OrthoDB" id="1776524at2"/>
<dbReference type="PANTHER" id="PTHR12338">
    <property type="entry name" value="AUTOTRANSPORTER"/>
    <property type="match status" value="1"/>
</dbReference>
<keyword evidence="2" id="KW-0472">Membrane</keyword>
<reference evidence="8 9" key="1">
    <citation type="submission" date="2019-01" db="EMBL/GenBank/DDBJ databases">
        <title>Altererythrobacter rhizovicinus sp. nov., isolated from the rhizosphere soil of Haloxylon ammodendron.</title>
        <authorList>
            <person name="Li H.-P."/>
            <person name="Gou J.-Y."/>
            <person name="Yao D."/>
            <person name="Han Q.-Q."/>
            <person name="Shao K.-Z."/>
            <person name="Zhao Q."/>
            <person name="Zhang J.-L."/>
        </authorList>
    </citation>
    <scope>NUCLEOTIDE SEQUENCE [LARGE SCALE GENOMIC DNA]</scope>
    <source>
        <strain evidence="8 9">AY-3R</strain>
    </source>
</reference>
<proteinExistence type="predicted"/>
<dbReference type="Pfam" id="PF12545">
    <property type="entry name" value="DUF3739"/>
    <property type="match status" value="1"/>
</dbReference>
<feature type="domain" description="Secretin/TonB short N-terminal" evidence="7">
    <location>
        <begin position="4298"/>
        <end position="4348"/>
    </location>
</feature>
<evidence type="ECO:0000256" key="5">
    <source>
        <dbReference type="SAM" id="SignalP"/>
    </source>
</evidence>
<sequence>MFGNTTGSRKRPFSKKRLELGASLVALATMTAVFPASAQADSPLGSMVGMQAGRTIGPNGQVSVWQGANRPVIGTEGDRALMTIKQTERKAILDWEDFRLKTQEILEFQQQSSDWFVINRVHGEHAAQIDGEIRAIGSVYIFNDNGVLIGEDAQINTRQLVVGSGISDVDVADGTTTFVQSAKKAVLDWKKFEVQTDEVLKFAQQSSDWIVFNRDLNDTDRPGTESLRLAANTTIDGRIEADGILVVNDDTGFNIGEDAEIEANRYFLTQGVSDIDVTDTRVSITQERERAVISWSDMNLASGQSIRFHQEGEGWMALNRHLGGGVAHLDGNITADAGLLLVSRDGLAINGSIEAGQVVASALEIRDFAFNGFQGEGGLLSYEFRKNYRRIDPTFSNSWIYADTTYPDQTPQGKTDRYLNLLEDMPVVADADNPLRFAVTVGRTGTISTGDKGKIMLFGPNVTNSGTLNVQDEGQVVLGAGDNIFIERAQNNSAEFEIYTSVHNPLDMRRSNVRTQSFAPQFLLWARDSSASNQMKPTDSPIPAEWVDFVNAVTGGKPNGEGLYQAGDILPKAVAQALIDTPSGGGEGNLILRYLDQRRLERANKYGFTVRNDGVINGTAGSDVDLRGWTIEQNGGITLTSTANFRADISIHALMQDHAKQNGDAELAGNGTIVFGEGSITQITPDLNSNDMLPLTEGNQSVGSLHVAGGKIHFLKDSLVYLPSGTVELYADADGAVRRPLGSGGNPNGQDGSRLVLEAGATIDLSGWDVSRAMGYHQVAGRVFVAQLRDTPVQRGGPLYRKEIKVDRRYGTNVADWQSFDNLNQLTLDQMIVDGGTLTIASGDDFIMKDGSVIDVSGGSITYDAGYVYTTMLRRLDGTIVDIREADPDEVFMGLADQWVDYDTKWGKQKTYYVPLVSSARGRYEDSYVEGGNAGKIGLWAPDGVYQGTFRGEVTVGKYQRTNMPDAGSLIINREGEHDAEYVSDRILITKTLPKLDAGFGLTDSLTSVYGDIFGLEEERRGNFDRNGNLALFSEEMFERSTMGDYEINQWHYGPGRSFSETADDGYDRLYIVIEDGVDLNFANGADFRLIGTSSMYFGGSLTTNGGDVALRGQGIIFGENSFIDTSAKWHTEFETTEYLPLAERPIVDAGNILITAFSHDEVNTRDDGTYEFRLPETVYFNANGGGYLDRDGNLTAGKGGDINIRNYMQLDNPVELAGAFNSQALGLGGNGVFALESSGELYVGEALPADAAERNIIARIDPALFEEMPFSGIYLNAPRISVAPGTAIKATKATMQLAPATLGDGILKAWRAETGSNILDVTTTGYVEPGWRAKELRDGALVGFTNFPWSTEYAEVSIHDLGTYSGSDGARTTLGKDASLEVNPGGRIIFHGDLAGTLIAPAGTIELSGHLASTARVLAQGALRITDRRIDGGGNEVILGDVLSGGEIASSRGAEPLVIEKGAILDVSGTSAQVHVPVRENGAVSLRPKTIASDGGLINLFGGNIDVNNATFRAFAGGEGARGGTFRLQWHSGRYEKLNHRNPLWLRNSLTSTWYTLKDGTGHQGLVGVDLSTVDFDRSGMEGLDFPEGTYLPDVDSIVALFEAYYEAETKVPPPVLYIGEGEIGGKIDYGELPEYDHTFLPLYRELNFILPTLPEREATMTLSPVTGGFSRVDISAGAMVIAGTSTLGARSPDGGYLLDEVTLRTPRIYARDDGDFTVLAEHVRLLSRAAPGSGTVDQERFEAALADIGITPENTGVITLEAGRLLELTSADFIGYEDVTLISGGDLRLAPINYNPSNNTAPEGLLRSNGNLTLKADQIYAASGRNVAIEAAKTLTIKGPDAGTKVNATPLEGGSNLTLRAPRIEQGGIVRAPLGSITLEAVDDGSEGAGTIRLLPGSITSVSADGNVIPYGSLQNGDTWVDPFTQREMAYLPDREVSLKADVIDIAANATVDVSAGGDLVASEFVPGVGGSNNWLTGYRDDDYRWVDDASQVYAIIPGYDAGVTPLGTGDLYDAPDLGKIYLSGAEGGLPAGEYTLLPAEYAALPGAYRVTANHQYGDYSNIALGESAAKPDGSIIQAGYRFTTRPDGSLAYRDPFTNGFLVMDREVLSLRSQYNFASATTYFDSDAFLRAAQRRNLQVDSLPRTPKDAGGLTLIAGSSLTLDGTINAAAMDGGKGGYVDVSAARILVAGAGTDRSGYDGYLQLDADRLVSFGVESLLLGGVRGATDTGTAIQVTAADLVIDTAGDVLSGADLIFTAQNGVTVKSGSIVEATGELASATDSYALVPVLGEFIVGSGSSENFLHGELDQGAVLHVSAGDRADFLRDEVAIDAMAALRADPARLAAINAQRRDRGMQEIDPAGGVLAIEEGVRLAGRSVVLDGTRETTLSAGTDLAADQITAAASQVSIGAAPAGTGGLVFAGDSASMLANAQDLALKSYSSIDFYGAVEFTAEGDLTLDARQIQLIDNDGGAASITARTLTFANSNGGSVEATGGSASLLLSARDLLLTGGVKAISGANSVTLRATRTLVGQDAGGLNVPGALAIEAGQISVDNGDVLAVNAGGAITIDSIAGAEQASRNSLGATLSFTGTSITHNGQISLHAGTVNLRATAGDVTLAQGSGIDVSGTAFELFDRTIGLNAGAINLTADRGNVVQNADAVLDISGGAAGNAGSLAIVVPQGQAVLNGALKGGASEGKSAGDFALRIGTLADFAALSSTLAAGGLNGDRSFEILSGSVTLDGVTEVESLSVIAHNGTIDVTGTVRTVGANGGDIRLAASNDVTLGGSSALIAAAEAEEGAGGLVKIETAGANGGRIAMASGARIDVSGAEDRGGTVHFRAPQIGDGDVAIDSLAGTVTGADRAIAEAYRVYDGVEVIDRDVAAAVAADATAFMEAAAANNVQARLGSVTLVPGIDIRNDGDVELTDDWDLAAMRYGADQVAGVLSLRAAGDMLINANLTDSATDAPWSWNVNLVGGANLESPSSLAVLSAGQLADGKGSVIIGGEADQLDYAGLSPFDYDMSVIVGELDVPSYGGAVSSVFMNIVLGHRNPGEITNDEYRAIDRASRGDTPEETLYNLVELLLDEYPYLFAPSMDYDGAYQDLDNLIGAEYAGSLSGADLAEYQAIGHGSSGFYDGNATGKDAYVRLVRLIGEYPEVFYDAVVPIPTMAVPAAPYYLRVNGQESALFYVNEDGSLGAELDRDIVTGFYYYLDESGEKQLVKYAEGASEYADTDIYARKLLPWIGRTSLGFRQPYMAQTYDPVGYRVSTGSGSVQVAAGRDLVLEQRPSSIQATGLGSRISVAVGGDVVAHDAMAKTIVTDIITDGQAVITAGGAIRNLTVSARDLEVRAGGDILGGIYRITGNGTVVAGGSILSGSVVRVYDRTSDPQPPYADCDITDVYRGCDPSIDPTPVLRAYPLYTMFDIGEAGSLRVEAAGDLNVETATGGAEASVSLYSAGGDIIAWNNDANIGSARMMTGFEDDTFGPYFPYYVTTHSPNGINAVGRGSYNSMEGQIWPGTVEMVAAGGDVNVEGGFRIAPAPDGNLDILAQNNVRIGHYTRLEDAAPRNVGDSAWNLRKHQNNYRNHLDGIYMMTPSVYGEGTQSWNERHLLLHEGDFEPSRIYAGAGDIIGISGIASAEQLWMKAGSDVYFPNVIIQHNNPKDVSLITAGAGIYFGTISSAAGSSNLRTGSQVHIRGQGRLEIEAGTDLWIPNNSEGITADTLLDLGRNSSNAVVNVPFDPDMKGATVAISVGYNQQPSYEEFDAAYFDPANAGAMADYLLGELGDGEKMPMYLFDRFYARGNGATVELVSEDMAGGFVNYIRSLQGLEPLAGEEAQRGYLEQAWEYWLALPASQETPYDTLVPRYTAQQAQAERLRGEFFLPERRQGLVNYVREMQGLEPLETAQEQRAYMDEALAYWEGLDNAYKAPFYRSALFLELRTASREANDPDNERQGSVNRGYTAIGTLYPGAQKAADEQLADGESRWAGNFETFASRILSNAGGDVSVVAPGGFFRLASAAANADQTGQPSETNPQGDALRAGIVTQGGGEVNVLTHGDQDVNQSRVLTTQGGNIMMWSSFGSIAAGNGAKTSMTPPYFERHIDELANFTRSPAGLPTGAGIGTLASTPGVPPADVDLVANYGVVDAGDAGIRVSGNLNVFAIEILGADNIDVAGRTTGLPEAPAAPPTSLDVGDLGSKSLLGSNLLESLTETVRQNAAATTPSIIEVRVTGYGDCGEGDRREACAPGASQSSNATPSRAERAEADRQQPTWPERKMHVEIAATNLDEAMQQIGGLSGYNILYSTDVAANFRTAPLRGSMTLKQAISRLLRNRLRAVLIDDRTIMIEPSRYAHN</sequence>
<feature type="domain" description="Filamentous haemagglutinin FhaB/tRNA nuclease CdiA-like TPS" evidence="6">
    <location>
        <begin position="269"/>
        <end position="369"/>
    </location>
</feature>
<gene>
    <name evidence="8" type="ORF">ETX26_06340</name>
</gene>
<dbReference type="InterPro" id="IPR012334">
    <property type="entry name" value="Pectin_lyas_fold"/>
</dbReference>
<dbReference type="Pfam" id="PF05860">
    <property type="entry name" value="TPS"/>
    <property type="match status" value="1"/>
</dbReference>
<name>A0A4Q2KSJ2_9SPHN</name>
<dbReference type="RefSeq" id="WP_129523785.1">
    <property type="nucleotide sequence ID" value="NZ_SDPV01000001.1"/>
</dbReference>
<dbReference type="NCBIfam" id="TIGR01901">
    <property type="entry name" value="adhes_NPXG"/>
    <property type="match status" value="1"/>
</dbReference>